<dbReference type="GO" id="GO:0030414">
    <property type="term" value="F:peptidase inhibitor activity"/>
    <property type="evidence" value="ECO:0007669"/>
    <property type="project" value="InterPro"/>
</dbReference>
<gene>
    <name evidence="7" type="ORF">DPMN_076892</name>
</gene>
<dbReference type="Proteomes" id="UP000828390">
    <property type="component" value="Unassembled WGS sequence"/>
</dbReference>
<feature type="domain" description="VWFC" evidence="5">
    <location>
        <begin position="152"/>
        <end position="219"/>
    </location>
</feature>
<dbReference type="InterPro" id="IPR036645">
    <property type="entry name" value="Elafin-like_sf"/>
</dbReference>
<keyword evidence="8" id="KW-1185">Reference proteome</keyword>
<dbReference type="InterPro" id="IPR052624">
    <property type="entry name" value="CRIM1"/>
</dbReference>
<dbReference type="SUPFAM" id="SSF57256">
    <property type="entry name" value="Elafin-like"/>
    <property type="match status" value="2"/>
</dbReference>
<dbReference type="Gene3D" id="4.10.75.10">
    <property type="entry name" value="Elafin-like"/>
    <property type="match status" value="2"/>
</dbReference>
<evidence type="ECO:0000259" key="5">
    <source>
        <dbReference type="PROSITE" id="PS50184"/>
    </source>
</evidence>
<keyword evidence="2" id="KW-0964">Secreted</keyword>
<dbReference type="PROSITE" id="PS51390">
    <property type="entry name" value="WAP"/>
    <property type="match status" value="2"/>
</dbReference>
<dbReference type="SMART" id="SM00215">
    <property type="entry name" value="VWC_out"/>
    <property type="match status" value="3"/>
</dbReference>
<dbReference type="SMART" id="SM00214">
    <property type="entry name" value="VWC"/>
    <property type="match status" value="3"/>
</dbReference>
<dbReference type="PANTHER" id="PTHR46439">
    <property type="entry name" value="CYSTEINE-RICH MOTOR NEURON 1 PROTEIN"/>
    <property type="match status" value="1"/>
</dbReference>
<evidence type="ECO:0000256" key="2">
    <source>
        <dbReference type="ARBA" id="ARBA00022525"/>
    </source>
</evidence>
<dbReference type="InterPro" id="IPR008037">
    <property type="entry name" value="Pacifastin_dom"/>
</dbReference>
<dbReference type="SUPFAM" id="SSF57603">
    <property type="entry name" value="FnI-like domain"/>
    <property type="match status" value="2"/>
</dbReference>
<evidence type="ECO:0000259" key="6">
    <source>
        <dbReference type="PROSITE" id="PS51390"/>
    </source>
</evidence>
<comment type="caution">
    <text evidence="7">The sequence shown here is derived from an EMBL/GenBank/DDBJ whole genome shotgun (WGS) entry which is preliminary data.</text>
</comment>
<dbReference type="GO" id="GO:0005576">
    <property type="term" value="C:extracellular region"/>
    <property type="evidence" value="ECO:0007669"/>
    <property type="project" value="UniProtKB-SubCell"/>
</dbReference>
<dbReference type="PROSITE" id="PS50184">
    <property type="entry name" value="VWFC_2"/>
    <property type="match status" value="1"/>
</dbReference>
<dbReference type="AlphaFoldDB" id="A0A9D4BP35"/>
<dbReference type="Pfam" id="PF05375">
    <property type="entry name" value="Pacifastin_I"/>
    <property type="match status" value="2"/>
</dbReference>
<keyword evidence="4" id="KW-0732">Signal</keyword>
<dbReference type="Pfam" id="PF00093">
    <property type="entry name" value="VWC"/>
    <property type="match status" value="1"/>
</dbReference>
<reference evidence="7" key="1">
    <citation type="journal article" date="2019" name="bioRxiv">
        <title>The Genome of the Zebra Mussel, Dreissena polymorpha: A Resource for Invasive Species Research.</title>
        <authorList>
            <person name="McCartney M.A."/>
            <person name="Auch B."/>
            <person name="Kono T."/>
            <person name="Mallez S."/>
            <person name="Zhang Y."/>
            <person name="Obille A."/>
            <person name="Becker A."/>
            <person name="Abrahante J.E."/>
            <person name="Garbe J."/>
            <person name="Badalamenti J.P."/>
            <person name="Herman A."/>
            <person name="Mangelson H."/>
            <person name="Liachko I."/>
            <person name="Sullivan S."/>
            <person name="Sone E.D."/>
            <person name="Koren S."/>
            <person name="Silverstein K.A.T."/>
            <person name="Beckman K.B."/>
            <person name="Gohl D.M."/>
        </authorList>
    </citation>
    <scope>NUCLEOTIDE SEQUENCE</scope>
    <source>
        <strain evidence="7">Duluth1</strain>
        <tissue evidence="7">Whole animal</tissue>
    </source>
</reference>
<evidence type="ECO:0000256" key="1">
    <source>
        <dbReference type="ARBA" id="ARBA00004613"/>
    </source>
</evidence>
<dbReference type="InterPro" id="IPR008197">
    <property type="entry name" value="WAP_dom"/>
</dbReference>
<evidence type="ECO:0008006" key="9">
    <source>
        <dbReference type="Google" id="ProtNLM"/>
    </source>
</evidence>
<name>A0A9D4BP35_DREPO</name>
<feature type="signal peptide" evidence="4">
    <location>
        <begin position="1"/>
        <end position="23"/>
    </location>
</feature>
<dbReference type="PRINTS" id="PR00003">
    <property type="entry name" value="4DISULPHCORE"/>
</dbReference>
<reference evidence="7" key="2">
    <citation type="submission" date="2020-11" db="EMBL/GenBank/DDBJ databases">
        <authorList>
            <person name="McCartney M.A."/>
            <person name="Auch B."/>
            <person name="Kono T."/>
            <person name="Mallez S."/>
            <person name="Becker A."/>
            <person name="Gohl D.M."/>
            <person name="Silverstein K.A.T."/>
            <person name="Koren S."/>
            <person name="Bechman K.B."/>
            <person name="Herman A."/>
            <person name="Abrahante J.E."/>
            <person name="Garbe J."/>
        </authorList>
    </citation>
    <scope>NUCLEOTIDE SEQUENCE</scope>
    <source>
        <strain evidence="7">Duluth1</strain>
        <tissue evidence="7">Whole animal</tissue>
    </source>
</reference>
<dbReference type="Gene3D" id="2.10.70.10">
    <property type="entry name" value="Complement Module, domain 1"/>
    <property type="match status" value="4"/>
</dbReference>
<feature type="chain" id="PRO_5039262510" description="Kielin/chordin-like protein" evidence="4">
    <location>
        <begin position="24"/>
        <end position="335"/>
    </location>
</feature>
<evidence type="ECO:0000256" key="4">
    <source>
        <dbReference type="SAM" id="SignalP"/>
    </source>
</evidence>
<keyword evidence="3" id="KW-1015">Disulfide bond</keyword>
<dbReference type="Pfam" id="PF00095">
    <property type="entry name" value="WAP"/>
    <property type="match status" value="2"/>
</dbReference>
<evidence type="ECO:0000313" key="8">
    <source>
        <dbReference type="Proteomes" id="UP000828390"/>
    </source>
</evidence>
<dbReference type="PROSITE" id="PS01208">
    <property type="entry name" value="VWFC_1"/>
    <property type="match status" value="1"/>
</dbReference>
<sequence length="335" mass="35498">MDTIHYFAFLCCTICAICPVCEGIVKPGQCPVAPKGTNTICLVECQGDDSCPGDQKCCSFGCHVSCTNPLGKSCNYKGGVYKDGAQFKDECNTCQCSNGAVTCTKLGCLGKGQSCVVNGKIYQDGETFNIDCNGCSCRNGSPVCTMIACEVKTCNYKGKVYKEGESFKDDCNTCTCSNGYAACTQIACPLPDKCAGVACLAIFCEGQYKPPGECCFVCPCFYKGKMYKQGESFMDDCNSCTCGINGGVSCTKKACSGTDKPGTCPKFPPGNLLPCVKLCDSDFDCPEQQKCCSTGCGRSCSIPDGVFTGCVLNGKKYIEGKLNVIIKLCIADLRC</sequence>
<proteinExistence type="predicted"/>
<dbReference type="InterPro" id="IPR001007">
    <property type="entry name" value="VWF_dom"/>
</dbReference>
<protein>
    <recommendedName>
        <fullName evidence="9">Kielin/chordin-like protein</fullName>
    </recommendedName>
</protein>
<dbReference type="SMART" id="SM00217">
    <property type="entry name" value="WAP"/>
    <property type="match status" value="2"/>
</dbReference>
<dbReference type="SUPFAM" id="SSF57283">
    <property type="entry name" value="PMP inhibitors"/>
    <property type="match status" value="2"/>
</dbReference>
<evidence type="ECO:0000313" key="7">
    <source>
        <dbReference type="EMBL" id="KAH3701896.1"/>
    </source>
</evidence>
<dbReference type="InterPro" id="IPR036201">
    <property type="entry name" value="Pacifastin_dom_sf"/>
</dbReference>
<feature type="domain" description="WAP" evidence="6">
    <location>
        <begin position="257"/>
        <end position="304"/>
    </location>
</feature>
<feature type="domain" description="WAP" evidence="6">
    <location>
        <begin position="23"/>
        <end position="70"/>
    </location>
</feature>
<evidence type="ECO:0000256" key="3">
    <source>
        <dbReference type="ARBA" id="ARBA00023157"/>
    </source>
</evidence>
<accession>A0A9D4BP35</accession>
<dbReference type="EMBL" id="JAIWYP010000015">
    <property type="protein sequence ID" value="KAH3701896.1"/>
    <property type="molecule type" value="Genomic_DNA"/>
</dbReference>
<organism evidence="7 8">
    <name type="scientific">Dreissena polymorpha</name>
    <name type="common">Zebra mussel</name>
    <name type="synonym">Mytilus polymorpha</name>
    <dbReference type="NCBI Taxonomy" id="45954"/>
    <lineage>
        <taxon>Eukaryota</taxon>
        <taxon>Metazoa</taxon>
        <taxon>Spiralia</taxon>
        <taxon>Lophotrochozoa</taxon>
        <taxon>Mollusca</taxon>
        <taxon>Bivalvia</taxon>
        <taxon>Autobranchia</taxon>
        <taxon>Heteroconchia</taxon>
        <taxon>Euheterodonta</taxon>
        <taxon>Imparidentia</taxon>
        <taxon>Neoheterodontei</taxon>
        <taxon>Myida</taxon>
        <taxon>Dreissenoidea</taxon>
        <taxon>Dreissenidae</taxon>
        <taxon>Dreissena</taxon>
    </lineage>
</organism>
<comment type="subcellular location">
    <subcellularLocation>
        <location evidence="1">Secreted</location>
    </subcellularLocation>
</comment>